<dbReference type="Gene3D" id="3.40.30.10">
    <property type="entry name" value="Glutaredoxin"/>
    <property type="match status" value="1"/>
</dbReference>
<protein>
    <recommendedName>
        <fullName evidence="1">Spermatogenesis-associated protein 20-like TRX domain-containing protein</fullName>
    </recommendedName>
</protein>
<dbReference type="SUPFAM" id="SSF48208">
    <property type="entry name" value="Six-hairpin glycosidases"/>
    <property type="match status" value="1"/>
</dbReference>
<dbReference type="InterPro" id="IPR036249">
    <property type="entry name" value="Thioredoxin-like_sf"/>
</dbReference>
<dbReference type="CDD" id="cd02955">
    <property type="entry name" value="SSP411"/>
    <property type="match status" value="1"/>
</dbReference>
<dbReference type="InterPro" id="IPR012341">
    <property type="entry name" value="6hp_glycosidase-like_sf"/>
</dbReference>
<dbReference type="InterPro" id="IPR008928">
    <property type="entry name" value="6-hairpin_glycosidase_sf"/>
</dbReference>
<dbReference type="Proteomes" id="UP000093954">
    <property type="component" value="Unassembled WGS sequence"/>
</dbReference>
<evidence type="ECO:0000259" key="1">
    <source>
        <dbReference type="Pfam" id="PF03190"/>
    </source>
</evidence>
<reference evidence="2 3" key="1">
    <citation type="journal article" date="2012" name="Front. Microbiol.">
        <title>Draft Genome Sequence of the Virulent Strain 01-B526 of the Fish Pathogen Aeromonas salmonicida.</title>
        <authorList>
            <person name="Charette S.J."/>
            <person name="Brochu F."/>
            <person name="Boyle B."/>
            <person name="Filion G."/>
            <person name="Tanaka K.H."/>
            <person name="Derome N."/>
        </authorList>
    </citation>
    <scope>NUCLEOTIDE SEQUENCE [LARGE SCALE GENOMIC DNA]</scope>
    <source>
        <strain evidence="2 3">P11</strain>
    </source>
</reference>
<dbReference type="InterPro" id="IPR024705">
    <property type="entry name" value="Ssp411"/>
</dbReference>
<organism evidence="2 3">
    <name type="scientific">Clostridium ragsdalei P11</name>
    <dbReference type="NCBI Taxonomy" id="1353534"/>
    <lineage>
        <taxon>Bacteria</taxon>
        <taxon>Bacillati</taxon>
        <taxon>Bacillota</taxon>
        <taxon>Clostridia</taxon>
        <taxon>Eubacteriales</taxon>
        <taxon>Clostridiaceae</taxon>
        <taxon>Clostridium</taxon>
    </lineage>
</organism>
<comment type="caution">
    <text evidence="2">The sequence shown here is derived from an EMBL/GenBank/DDBJ whole genome shotgun (WGS) entry which is preliminary data.</text>
</comment>
<gene>
    <name evidence="2" type="ORF">CLRAG_00010</name>
</gene>
<dbReference type="PANTHER" id="PTHR42899:SF1">
    <property type="entry name" value="SPERMATOGENESIS-ASSOCIATED PROTEIN 20"/>
    <property type="match status" value="1"/>
</dbReference>
<sequence>MSVNKILGGDSMNLTSTPNRLINEKSPYLLQHAHNPVNWYPWGEEAFNNAKSEDKPIFLSIGYSTCHWCHVMEKESFEDTEVAEMLNDSFISIKVDREERPDIDSIYMHICQSITGSGGWPLTIIMTPDQKPFFAGTYFPKNSRHGLMGLMSILDYIKKAWKNNRSELLNTSTQILDSLKNSKETSNETINEDIFQKTFLNFKYDFDPIYGGFGDFPKFPSAHNLLFLLRYFFKTKDPSAIEMVEKTLNYMREGGIYDHIGFGFSRYSVDRKWLVPHFEKMLYDNALLIIAYIETFQATGNKKYCKTAEEILSYVLRDMTSNEGGFYSAEDADSEGEEGKFYVWSEEEIKDILQEEDGSKFCSYFNVTKGGNFEGKNILNLINSSIPEDDVQFIENCREKLFAEREKRIHPYKDDKILTSWNGLMIAAMSIAGRVLNNSKYTKAAKKAVDFIYKNLVRSDGRLLARYRDGEASFLGYLDDYSFLIWGLIELYETTYSTDYLKKGLELNEDLLKLFWNKENGGFFLYGNDGEKLITRPKEIYDSAIPSGNSVATLNLLRLSHLTSSYDFEDKAKQLFEAFSKEINSFPRACSFSLIALLFSKSPIRQIIVSAGSNIEEGKQVVHMINEKFNPFTISILYCNLNKDLSTISPIIENYIDINNKTTTYICENFTCKKPITDINLLKKIL</sequence>
<evidence type="ECO:0000313" key="2">
    <source>
        <dbReference type="EMBL" id="OBR97082.1"/>
    </source>
</evidence>
<dbReference type="SUPFAM" id="SSF52833">
    <property type="entry name" value="Thioredoxin-like"/>
    <property type="match status" value="1"/>
</dbReference>
<dbReference type="Gene3D" id="1.50.10.10">
    <property type="match status" value="1"/>
</dbReference>
<dbReference type="GO" id="GO:0005975">
    <property type="term" value="P:carbohydrate metabolic process"/>
    <property type="evidence" value="ECO:0007669"/>
    <property type="project" value="InterPro"/>
</dbReference>
<dbReference type="EMBL" id="LROS01000001">
    <property type="protein sequence ID" value="OBR97082.1"/>
    <property type="molecule type" value="Genomic_DNA"/>
</dbReference>
<accession>A0A1A6B456</accession>
<keyword evidence="3" id="KW-1185">Reference proteome</keyword>
<feature type="domain" description="Spermatogenesis-associated protein 20-like TRX" evidence="1">
    <location>
        <begin position="18"/>
        <end position="179"/>
    </location>
</feature>
<dbReference type="InterPro" id="IPR004879">
    <property type="entry name" value="Ssp411-like_TRX"/>
</dbReference>
<dbReference type="Gene3D" id="1.50.10.20">
    <property type="match status" value="1"/>
</dbReference>
<dbReference type="AlphaFoldDB" id="A0A1A6B456"/>
<dbReference type="Pfam" id="PF03190">
    <property type="entry name" value="Thioredox_DsbH"/>
    <property type="match status" value="1"/>
</dbReference>
<evidence type="ECO:0000313" key="3">
    <source>
        <dbReference type="Proteomes" id="UP000093954"/>
    </source>
</evidence>
<dbReference type="PATRIC" id="fig|1353534.3.peg.1"/>
<proteinExistence type="predicted"/>
<dbReference type="PANTHER" id="PTHR42899">
    <property type="entry name" value="SPERMATOGENESIS-ASSOCIATED PROTEIN 20"/>
    <property type="match status" value="1"/>
</dbReference>
<dbReference type="PIRSF" id="PIRSF006402">
    <property type="entry name" value="UCP006402_thioredoxin"/>
    <property type="match status" value="1"/>
</dbReference>
<name>A0A1A6B456_9CLOT</name>